<keyword evidence="2" id="KW-1185">Reference proteome</keyword>
<proteinExistence type="predicted"/>
<sequence>MIMRQSLLLENTRRRRRRQMRTRTNAAGRLKEQRVRKLRVQHLLKESSSSLSSAVHKGTLLDQSDNLKMKSIRFLSKNTNYSANDEQRDEKITDKNDKSVSNADYFNAIIHAIVPGPLDIPALYHRTDTISPDISKNDASSSLSPLSVTNIDNKNSITSTTIKYLSNKRNATTIRATTIGTIIKITEIPLISVNYTITNCTLYSGIYWNTTTTTAIDNCNSDNGKQFFFHFISLMFNEIISKFVINNCN</sequence>
<dbReference type="EnsemblMetazoa" id="OVOC10376.1">
    <property type="protein sequence ID" value="OVOC10376.1"/>
    <property type="gene ID" value="WBGene00247185"/>
</dbReference>
<accession>A0A8R1XL13</accession>
<dbReference type="EMBL" id="CMVM020000336">
    <property type="status" value="NOT_ANNOTATED_CDS"/>
    <property type="molecule type" value="Genomic_DNA"/>
</dbReference>
<protein>
    <submittedName>
        <fullName evidence="1">Uncharacterized protein</fullName>
    </submittedName>
</protein>
<organism evidence="1 2">
    <name type="scientific">Onchocerca volvulus</name>
    <dbReference type="NCBI Taxonomy" id="6282"/>
    <lineage>
        <taxon>Eukaryota</taxon>
        <taxon>Metazoa</taxon>
        <taxon>Ecdysozoa</taxon>
        <taxon>Nematoda</taxon>
        <taxon>Chromadorea</taxon>
        <taxon>Rhabditida</taxon>
        <taxon>Spirurina</taxon>
        <taxon>Spiruromorpha</taxon>
        <taxon>Filarioidea</taxon>
        <taxon>Onchocercidae</taxon>
        <taxon>Onchocerca</taxon>
    </lineage>
</organism>
<dbReference type="Proteomes" id="UP000024404">
    <property type="component" value="Unassembled WGS sequence"/>
</dbReference>
<evidence type="ECO:0000313" key="1">
    <source>
        <dbReference type="EnsemblMetazoa" id="OVOC10376.1"/>
    </source>
</evidence>
<reference evidence="1" key="2">
    <citation type="submission" date="2022-06" db="UniProtKB">
        <authorList>
            <consortium name="EnsemblMetazoa"/>
        </authorList>
    </citation>
    <scope>IDENTIFICATION</scope>
</reference>
<evidence type="ECO:0000313" key="2">
    <source>
        <dbReference type="Proteomes" id="UP000024404"/>
    </source>
</evidence>
<name>A0A8R1XL13_ONCVO</name>
<dbReference type="AlphaFoldDB" id="A0A8R1XL13"/>
<reference evidence="2" key="1">
    <citation type="submission" date="2013-10" db="EMBL/GenBank/DDBJ databases">
        <title>Genome sequencing of Onchocerca volvulus.</title>
        <authorList>
            <person name="Cotton J."/>
            <person name="Tsai J."/>
            <person name="Stanley E."/>
            <person name="Tracey A."/>
            <person name="Holroyd N."/>
            <person name="Lustigman S."/>
            <person name="Berriman M."/>
        </authorList>
    </citation>
    <scope>NUCLEOTIDE SEQUENCE</scope>
</reference>